<evidence type="ECO:0000256" key="5">
    <source>
        <dbReference type="ARBA" id="ARBA00022741"/>
    </source>
</evidence>
<dbReference type="InterPro" id="IPR001245">
    <property type="entry name" value="Ser-Thr/Tyr_kinase_cat_dom"/>
</dbReference>
<name>E9HNF0_DAPPU</name>
<dbReference type="AlphaFoldDB" id="E9HNF0"/>
<dbReference type="EMBL" id="GL732695">
    <property type="protein sequence ID" value="EFX66756.1"/>
    <property type="molecule type" value="Genomic_DNA"/>
</dbReference>
<dbReference type="Gene3D" id="3.30.200.20">
    <property type="entry name" value="Phosphorylase Kinase, domain 1"/>
    <property type="match status" value="1"/>
</dbReference>
<dbReference type="eggNOG" id="KOG0200">
    <property type="taxonomic scope" value="Eukaryota"/>
</dbReference>
<dbReference type="FunFam" id="3.30.200.20:FF:000776">
    <property type="entry name" value="Flk-1 receptor"/>
    <property type="match status" value="1"/>
</dbReference>
<dbReference type="GO" id="GO:0005886">
    <property type="term" value="C:plasma membrane"/>
    <property type="evidence" value="ECO:0000318"/>
    <property type="project" value="GO_Central"/>
</dbReference>
<dbReference type="FunFam" id="1.10.510.10:FF:000373">
    <property type="entry name" value="Receptor protein-tyrosine kinase"/>
    <property type="match status" value="1"/>
</dbReference>
<comment type="subcellular location">
    <subcellularLocation>
        <location evidence="1">Membrane</location>
        <topology evidence="1">Single-pass membrane protein</topology>
    </subcellularLocation>
</comment>
<evidence type="ECO:0000256" key="2">
    <source>
        <dbReference type="ARBA" id="ARBA00011902"/>
    </source>
</evidence>
<keyword evidence="12" id="KW-0479">Metal-binding</keyword>
<evidence type="ECO:0000313" key="18">
    <source>
        <dbReference type="Proteomes" id="UP000000305"/>
    </source>
</evidence>
<evidence type="ECO:0000256" key="6">
    <source>
        <dbReference type="ARBA" id="ARBA00022777"/>
    </source>
</evidence>
<dbReference type="FunCoup" id="E9HNF0">
    <property type="interactions" value="4"/>
</dbReference>
<dbReference type="InterPro" id="IPR011009">
    <property type="entry name" value="Kinase-like_dom_sf"/>
</dbReference>
<evidence type="ECO:0000256" key="11">
    <source>
        <dbReference type="PIRSR" id="PIRSR000615-2"/>
    </source>
</evidence>
<dbReference type="GO" id="GO:0005524">
    <property type="term" value="F:ATP binding"/>
    <property type="evidence" value="ECO:0007669"/>
    <property type="project" value="UniProtKB-UniRule"/>
</dbReference>
<dbReference type="CDD" id="cd00192">
    <property type="entry name" value="PTKc"/>
    <property type="match status" value="1"/>
</dbReference>
<keyword evidence="18" id="KW-1185">Reference proteome</keyword>
<comment type="catalytic activity">
    <reaction evidence="9">
        <text>L-tyrosyl-[protein] + ATP = O-phospho-L-tyrosyl-[protein] + ADP + H(+)</text>
        <dbReference type="Rhea" id="RHEA:10596"/>
        <dbReference type="Rhea" id="RHEA-COMP:10136"/>
        <dbReference type="Rhea" id="RHEA-COMP:20101"/>
        <dbReference type="ChEBI" id="CHEBI:15378"/>
        <dbReference type="ChEBI" id="CHEBI:30616"/>
        <dbReference type="ChEBI" id="CHEBI:46858"/>
        <dbReference type="ChEBI" id="CHEBI:61978"/>
        <dbReference type="ChEBI" id="CHEBI:456216"/>
        <dbReference type="EC" id="2.7.10.1"/>
    </reaction>
</comment>
<dbReference type="PRINTS" id="PR00109">
    <property type="entry name" value="TYRKINASE"/>
</dbReference>
<keyword evidence="8" id="KW-0829">Tyrosine-protein kinase</keyword>
<gene>
    <name evidence="17" type="ORF">DAPPUDRAFT_302458</name>
</gene>
<evidence type="ECO:0000256" key="10">
    <source>
        <dbReference type="PIRSR" id="PIRSR000615-1"/>
    </source>
</evidence>
<dbReference type="OMA" id="LAYDSAW"/>
<evidence type="ECO:0000256" key="7">
    <source>
        <dbReference type="ARBA" id="ARBA00022840"/>
    </source>
</evidence>
<dbReference type="HOGENOM" id="CLU_000288_7_40_1"/>
<evidence type="ECO:0000256" key="14">
    <source>
        <dbReference type="PROSITE-ProRule" id="PRU10141"/>
    </source>
</evidence>
<evidence type="ECO:0000256" key="15">
    <source>
        <dbReference type="SAM" id="MobiDB-lite"/>
    </source>
</evidence>
<dbReference type="PhylomeDB" id="E9HNF0"/>
<dbReference type="PIRSF" id="PIRSF000615">
    <property type="entry name" value="TyrPK_CSF1-R"/>
    <property type="match status" value="1"/>
</dbReference>
<evidence type="ECO:0000256" key="8">
    <source>
        <dbReference type="ARBA" id="ARBA00023137"/>
    </source>
</evidence>
<dbReference type="SUPFAM" id="SSF56112">
    <property type="entry name" value="Protein kinase-like (PK-like)"/>
    <property type="match status" value="1"/>
</dbReference>
<evidence type="ECO:0000256" key="13">
    <source>
        <dbReference type="PIRSR" id="PIRSR000615-4"/>
    </source>
</evidence>
<keyword evidence="7 11" id="KW-0067">ATP-binding</keyword>
<evidence type="ECO:0000259" key="16">
    <source>
        <dbReference type="PROSITE" id="PS50011"/>
    </source>
</evidence>
<dbReference type="PANTHER" id="PTHR24416">
    <property type="entry name" value="TYROSINE-PROTEIN KINASE RECEPTOR"/>
    <property type="match status" value="1"/>
</dbReference>
<reference evidence="17 18" key="1">
    <citation type="journal article" date="2011" name="Science">
        <title>The ecoresponsive genome of Daphnia pulex.</title>
        <authorList>
            <person name="Colbourne J.K."/>
            <person name="Pfrender M.E."/>
            <person name="Gilbert D."/>
            <person name="Thomas W.K."/>
            <person name="Tucker A."/>
            <person name="Oakley T.H."/>
            <person name="Tokishita S."/>
            <person name="Aerts A."/>
            <person name="Arnold G.J."/>
            <person name="Basu M.K."/>
            <person name="Bauer D.J."/>
            <person name="Caceres C.E."/>
            <person name="Carmel L."/>
            <person name="Casola C."/>
            <person name="Choi J.H."/>
            <person name="Detter J.C."/>
            <person name="Dong Q."/>
            <person name="Dusheyko S."/>
            <person name="Eads B.D."/>
            <person name="Frohlich T."/>
            <person name="Geiler-Samerotte K.A."/>
            <person name="Gerlach D."/>
            <person name="Hatcher P."/>
            <person name="Jogdeo S."/>
            <person name="Krijgsveld J."/>
            <person name="Kriventseva E.V."/>
            <person name="Kultz D."/>
            <person name="Laforsch C."/>
            <person name="Lindquist E."/>
            <person name="Lopez J."/>
            <person name="Manak J.R."/>
            <person name="Muller J."/>
            <person name="Pangilinan J."/>
            <person name="Patwardhan R.P."/>
            <person name="Pitluck S."/>
            <person name="Pritham E.J."/>
            <person name="Rechtsteiner A."/>
            <person name="Rho M."/>
            <person name="Rogozin I.B."/>
            <person name="Sakarya O."/>
            <person name="Salamov A."/>
            <person name="Schaack S."/>
            <person name="Shapiro H."/>
            <person name="Shiga Y."/>
            <person name="Skalitzky C."/>
            <person name="Smith Z."/>
            <person name="Souvorov A."/>
            <person name="Sung W."/>
            <person name="Tang Z."/>
            <person name="Tsuchiya D."/>
            <person name="Tu H."/>
            <person name="Vos H."/>
            <person name="Wang M."/>
            <person name="Wolf Y.I."/>
            <person name="Yamagata H."/>
            <person name="Yamada T."/>
            <person name="Ye Y."/>
            <person name="Shaw J.R."/>
            <person name="Andrews J."/>
            <person name="Crease T.J."/>
            <person name="Tang H."/>
            <person name="Lucas S.M."/>
            <person name="Robertson H.M."/>
            <person name="Bork P."/>
            <person name="Koonin E.V."/>
            <person name="Zdobnov E.M."/>
            <person name="Grigoriev I.V."/>
            <person name="Lynch M."/>
            <person name="Boore J.L."/>
        </authorList>
    </citation>
    <scope>NUCLEOTIDE SEQUENCE [LARGE SCALE GENOMIC DNA]</scope>
</reference>
<dbReference type="GO" id="GO:0043410">
    <property type="term" value="P:positive regulation of MAPK cascade"/>
    <property type="evidence" value="ECO:0000318"/>
    <property type="project" value="GO_Central"/>
</dbReference>
<dbReference type="STRING" id="6669.E9HNF0"/>
<accession>E9HNF0</accession>
<dbReference type="PROSITE" id="PS00109">
    <property type="entry name" value="PROTEIN_KINASE_TYR"/>
    <property type="match status" value="1"/>
</dbReference>
<organism evidence="17 18">
    <name type="scientific">Daphnia pulex</name>
    <name type="common">Water flea</name>
    <dbReference type="NCBI Taxonomy" id="6669"/>
    <lineage>
        <taxon>Eukaryota</taxon>
        <taxon>Metazoa</taxon>
        <taxon>Ecdysozoa</taxon>
        <taxon>Arthropoda</taxon>
        <taxon>Crustacea</taxon>
        <taxon>Branchiopoda</taxon>
        <taxon>Diplostraca</taxon>
        <taxon>Cladocera</taxon>
        <taxon>Anomopoda</taxon>
        <taxon>Daphniidae</taxon>
        <taxon>Daphnia</taxon>
    </lineage>
</organism>
<feature type="active site" description="Proton acceptor" evidence="10">
    <location>
        <position position="175"/>
    </location>
</feature>
<feature type="binding site" evidence="12">
    <location>
        <position position="180"/>
    </location>
    <ligand>
        <name>Mg(2+)</name>
        <dbReference type="ChEBI" id="CHEBI:18420"/>
    </ligand>
</feature>
<proteinExistence type="predicted"/>
<dbReference type="PROSITE" id="PS50011">
    <property type="entry name" value="PROTEIN_KINASE_DOM"/>
    <property type="match status" value="1"/>
</dbReference>
<dbReference type="InParanoid" id="E9HNF0"/>
<dbReference type="GO" id="GO:0046872">
    <property type="term" value="F:metal ion binding"/>
    <property type="evidence" value="ECO:0007669"/>
    <property type="project" value="UniProtKB-KW"/>
</dbReference>
<feature type="binding site" evidence="11 14">
    <location>
        <position position="62"/>
    </location>
    <ligand>
        <name>ATP</name>
        <dbReference type="ChEBI" id="CHEBI:30616"/>
    </ligand>
</feature>
<feature type="binding site" evidence="11">
    <location>
        <position position="179"/>
    </location>
    <ligand>
        <name>ATP</name>
        <dbReference type="ChEBI" id="CHEBI:30616"/>
    </ligand>
</feature>
<evidence type="ECO:0000256" key="12">
    <source>
        <dbReference type="PIRSR" id="PIRSR000615-3"/>
    </source>
</evidence>
<keyword evidence="4" id="KW-0808">Transferase</keyword>
<feature type="region of interest" description="Disordered" evidence="15">
    <location>
        <begin position="372"/>
        <end position="398"/>
    </location>
</feature>
<dbReference type="InterPro" id="IPR001824">
    <property type="entry name" value="Tyr_kinase_rcpt_3_CS"/>
</dbReference>
<dbReference type="EC" id="2.7.10.1" evidence="2"/>
<feature type="binding site" evidence="12">
    <location>
        <position position="193"/>
    </location>
    <ligand>
        <name>Mg(2+)</name>
        <dbReference type="ChEBI" id="CHEBI:18420"/>
    </ligand>
</feature>
<dbReference type="PROSITE" id="PS00240">
    <property type="entry name" value="RECEPTOR_TYR_KIN_III"/>
    <property type="match status" value="1"/>
</dbReference>
<feature type="domain" description="Protein kinase" evidence="16">
    <location>
        <begin position="27"/>
        <end position="320"/>
    </location>
</feature>
<feature type="site" description="Important for interaction with phosphotyrosine-binding proteins" evidence="13">
    <location>
        <position position="319"/>
    </location>
</feature>
<dbReference type="GO" id="GO:0043235">
    <property type="term" value="C:receptor complex"/>
    <property type="evidence" value="ECO:0000318"/>
    <property type="project" value="GO_Central"/>
</dbReference>
<evidence type="ECO:0000313" key="17">
    <source>
        <dbReference type="EMBL" id="EFX66756.1"/>
    </source>
</evidence>
<keyword evidence="3" id="KW-0597">Phosphoprotein</keyword>
<dbReference type="Gene3D" id="1.10.510.10">
    <property type="entry name" value="Transferase(Phosphotransferase) domain 1"/>
    <property type="match status" value="1"/>
</dbReference>
<keyword evidence="12" id="KW-0460">Magnesium</keyword>
<dbReference type="Pfam" id="PF07714">
    <property type="entry name" value="PK_Tyr_Ser-Thr"/>
    <property type="match status" value="1"/>
</dbReference>
<evidence type="ECO:0000256" key="9">
    <source>
        <dbReference type="ARBA" id="ARBA00051243"/>
    </source>
</evidence>
<keyword evidence="6" id="KW-0418">Kinase</keyword>
<dbReference type="PANTHER" id="PTHR24416:SF600">
    <property type="entry name" value="PDGF- AND VEGF-RECEPTOR RELATED, ISOFORM J"/>
    <property type="match status" value="1"/>
</dbReference>
<evidence type="ECO:0000256" key="1">
    <source>
        <dbReference type="ARBA" id="ARBA00004167"/>
    </source>
</evidence>
<protein>
    <recommendedName>
        <fullName evidence="2">receptor protein-tyrosine kinase</fullName>
        <ecNumber evidence="2">2.7.10.1</ecNumber>
    </recommendedName>
</protein>
<dbReference type="InterPro" id="IPR000719">
    <property type="entry name" value="Prot_kinase_dom"/>
</dbReference>
<dbReference type="InterPro" id="IPR008266">
    <property type="entry name" value="Tyr_kinase_AS"/>
</dbReference>
<dbReference type="GO" id="GO:0007169">
    <property type="term" value="P:cell surface receptor protein tyrosine kinase signaling pathway"/>
    <property type="evidence" value="ECO:0000318"/>
    <property type="project" value="GO_Central"/>
</dbReference>
<dbReference type="OrthoDB" id="6352970at2759"/>
<dbReference type="KEGG" id="dpx:DAPPUDRAFT_302458"/>
<dbReference type="InterPro" id="IPR017441">
    <property type="entry name" value="Protein_kinase_ATP_BS"/>
</dbReference>
<evidence type="ECO:0000256" key="3">
    <source>
        <dbReference type="ARBA" id="ARBA00022553"/>
    </source>
</evidence>
<keyword evidence="5 11" id="KW-0547">Nucleotide-binding</keyword>
<feature type="binding site" evidence="11">
    <location>
        <begin position="34"/>
        <end position="41"/>
    </location>
    <ligand>
        <name>ATP</name>
        <dbReference type="ChEBI" id="CHEBI:30616"/>
    </ligand>
</feature>
<dbReference type="PROSITE" id="PS00107">
    <property type="entry name" value="PROTEIN_KINASE_ATP"/>
    <property type="match status" value="1"/>
</dbReference>
<dbReference type="Proteomes" id="UP000000305">
    <property type="component" value="Unassembled WGS sequence"/>
</dbReference>
<evidence type="ECO:0000256" key="4">
    <source>
        <dbReference type="ARBA" id="ARBA00022679"/>
    </source>
</evidence>
<sequence length="423" mass="47797">MNDDLSLDDQIEILPYDRRWEFPRNRIKLGVQLGAGCFGRVVKAEAVGVKDSEENVQTVAVKMIKSQTNVAALEALVSELKIMIYLGGHLNIVNLLGACTKTLVRRELFVIVEYCRFGNLQSYLINHRNNFEDPLEDPDTKFHGLIMSTADLISWSFQIARGMDYLASKKVLHGDLAARNVLLADDGVAKVADFGMSRKMYYEGNYKQSGQKLMPIKWMAIESLTDRIFSTQSDVWSYGVLLWEIFTLGKVPYPGLEGNHQLVRQLEKGYRMDKPDFAPNYIGEIMSSCWKIDPKERPSFSEMEEMISSQMESTVSDHYLNLNSSYEKLNELKVSASPTEPLGLAKALDTKEKVGKRHSIFSRIITQTKIDPKKLSSRNSSGQVESNKESKNLPCNVNSNTKSLISQIKRRGFSFHQDLAGVT</sequence>
<dbReference type="InterPro" id="IPR050122">
    <property type="entry name" value="RTK"/>
</dbReference>
<dbReference type="GO" id="GO:0004714">
    <property type="term" value="F:transmembrane receptor protein tyrosine kinase activity"/>
    <property type="evidence" value="ECO:0000318"/>
    <property type="project" value="GO_Central"/>
</dbReference>